<feature type="transmembrane region" description="Helical" evidence="1">
    <location>
        <begin position="38"/>
        <end position="61"/>
    </location>
</feature>
<accession>A0A2K8NVE7</accession>
<proteinExistence type="predicted"/>
<keyword evidence="3" id="KW-1185">Reference proteome</keyword>
<feature type="transmembrane region" description="Helical" evidence="1">
    <location>
        <begin position="81"/>
        <end position="101"/>
    </location>
</feature>
<dbReference type="RefSeq" id="WP_028124614.1">
    <property type="nucleotide sequence ID" value="NZ_CP024964.1"/>
</dbReference>
<organism evidence="2 3">
    <name type="scientific">Mesoplasma melaleucae</name>
    <dbReference type="NCBI Taxonomy" id="81459"/>
    <lineage>
        <taxon>Bacteria</taxon>
        <taxon>Bacillati</taxon>
        <taxon>Mycoplasmatota</taxon>
        <taxon>Mollicutes</taxon>
        <taxon>Entomoplasmatales</taxon>
        <taxon>Entomoplasmataceae</taxon>
        <taxon>Mesoplasma</taxon>
    </lineage>
</organism>
<evidence type="ECO:0000256" key="1">
    <source>
        <dbReference type="SAM" id="Phobius"/>
    </source>
</evidence>
<dbReference type="AlphaFoldDB" id="A0A2K8NVE7"/>
<dbReference type="Proteomes" id="UP000231896">
    <property type="component" value="Chromosome"/>
</dbReference>
<protein>
    <submittedName>
        <fullName evidence="2">Uncharacterized protein</fullName>
    </submittedName>
</protein>
<keyword evidence="1" id="KW-0472">Membrane</keyword>
<dbReference type="EMBL" id="CP024964">
    <property type="protein sequence ID" value="ATZ17789.1"/>
    <property type="molecule type" value="Genomic_DNA"/>
</dbReference>
<sequence length="192" mass="22389">MNKKEYVSLWVKIFGEKPKIDLALMSDRQRALFNWRKIVRLITLLMYAFIWNGLFSIGWYTHFHQNNNEIINKIGNNVNTIILGIGHFSVGLGQLIFSKITSTKVHKVEQINGNNIIKKSKIGILFTILILIPIIIYFIGYIIILIKIPDKYYNSYSDGKFNKNEYKEYKKAKIQDISILKETIDSVLDIKD</sequence>
<keyword evidence="1" id="KW-1133">Transmembrane helix</keyword>
<name>A0A2K8NVE7_9MOLU</name>
<evidence type="ECO:0000313" key="3">
    <source>
        <dbReference type="Proteomes" id="UP000231896"/>
    </source>
</evidence>
<reference evidence="2 3" key="1">
    <citation type="submission" date="2017-11" db="EMBL/GenBank/DDBJ databases">
        <title>Genome sequence of Entomoplasma melaleucae M1 (ATCC 49191).</title>
        <authorList>
            <person name="Lo W.-S."/>
            <person name="Gasparich G.E."/>
            <person name="Kuo C.-H."/>
        </authorList>
    </citation>
    <scope>NUCLEOTIDE SEQUENCE [LARGE SCALE GENOMIC DNA]</scope>
    <source>
        <strain evidence="2 3">M1</strain>
    </source>
</reference>
<dbReference type="KEGG" id="eml:EMELA_v1c02160"/>
<keyword evidence="1" id="KW-0812">Transmembrane</keyword>
<feature type="transmembrane region" description="Helical" evidence="1">
    <location>
        <begin position="122"/>
        <end position="146"/>
    </location>
</feature>
<gene>
    <name evidence="2" type="ORF">EMELA_v1c02160</name>
</gene>
<evidence type="ECO:0000313" key="2">
    <source>
        <dbReference type="EMBL" id="ATZ17789.1"/>
    </source>
</evidence>